<name>A0A2A7MV18_MYCAG</name>
<reference evidence="10 11" key="1">
    <citation type="submission" date="2017-10" db="EMBL/GenBank/DDBJ databases">
        <title>The new phylogeny of genus Mycobacterium.</title>
        <authorList>
            <person name="Tortoli E."/>
            <person name="Trovato A."/>
            <person name="Cirillo D.M."/>
        </authorList>
    </citation>
    <scope>NUCLEOTIDE SEQUENCE [LARGE SCALE GENOMIC DNA]</scope>
    <source>
        <strain evidence="10 11">CCUG37673</strain>
    </source>
</reference>
<organism evidence="10 11">
    <name type="scientific">Mycolicibacterium agri</name>
    <name type="common">Mycobacterium agri</name>
    <dbReference type="NCBI Taxonomy" id="36811"/>
    <lineage>
        <taxon>Bacteria</taxon>
        <taxon>Bacillati</taxon>
        <taxon>Actinomycetota</taxon>
        <taxon>Actinomycetes</taxon>
        <taxon>Mycobacteriales</taxon>
        <taxon>Mycobacteriaceae</taxon>
        <taxon>Mycolicibacterium</taxon>
    </lineage>
</organism>
<keyword evidence="3" id="KW-0276">Fatty acid metabolism</keyword>
<dbReference type="RefSeq" id="WP_097942143.1">
    <property type="nucleotide sequence ID" value="NZ_BLKS01000001.1"/>
</dbReference>
<dbReference type="CDD" id="cd06558">
    <property type="entry name" value="crotonase-like"/>
    <property type="match status" value="1"/>
</dbReference>
<keyword evidence="11" id="KW-1185">Reference proteome</keyword>
<dbReference type="Proteomes" id="UP000220914">
    <property type="component" value="Unassembled WGS sequence"/>
</dbReference>
<keyword evidence="4" id="KW-0443">Lipid metabolism</keyword>
<dbReference type="GO" id="GO:0004300">
    <property type="term" value="F:enoyl-CoA hydratase activity"/>
    <property type="evidence" value="ECO:0007669"/>
    <property type="project" value="UniProtKB-EC"/>
</dbReference>
<dbReference type="InterPro" id="IPR029045">
    <property type="entry name" value="ClpP/crotonase-like_dom_sf"/>
</dbReference>
<dbReference type="InterPro" id="IPR001753">
    <property type="entry name" value="Enoyl-CoA_hydra/iso"/>
</dbReference>
<proteinExistence type="inferred from homology"/>
<dbReference type="OrthoDB" id="8452484at2"/>
<comment type="catalytic activity">
    <reaction evidence="7">
        <text>a 4-saturated-(3S)-3-hydroxyacyl-CoA = a (3E)-enoyl-CoA + H2O</text>
        <dbReference type="Rhea" id="RHEA:20724"/>
        <dbReference type="ChEBI" id="CHEBI:15377"/>
        <dbReference type="ChEBI" id="CHEBI:58521"/>
        <dbReference type="ChEBI" id="CHEBI:137480"/>
        <dbReference type="EC" id="4.2.1.17"/>
    </reaction>
</comment>
<dbReference type="PROSITE" id="PS00166">
    <property type="entry name" value="ENOYL_COA_HYDRATASE"/>
    <property type="match status" value="1"/>
</dbReference>
<keyword evidence="5" id="KW-0456">Lyase</keyword>
<evidence type="ECO:0000313" key="12">
    <source>
        <dbReference type="Proteomes" id="UP000465302"/>
    </source>
</evidence>
<dbReference type="AlphaFoldDB" id="A0A2A7MV18"/>
<dbReference type="GO" id="GO:0006635">
    <property type="term" value="P:fatty acid beta-oxidation"/>
    <property type="evidence" value="ECO:0007669"/>
    <property type="project" value="TreeGrafter"/>
</dbReference>
<dbReference type="EMBL" id="BLKS01000001">
    <property type="protein sequence ID" value="GFG48960.1"/>
    <property type="molecule type" value="Genomic_DNA"/>
</dbReference>
<dbReference type="Pfam" id="PF00378">
    <property type="entry name" value="ECH_1"/>
    <property type="match status" value="1"/>
</dbReference>
<comment type="similarity">
    <text evidence="2 8">Belongs to the enoyl-CoA hydratase/isomerase family.</text>
</comment>
<gene>
    <name evidence="9" type="primary">paaG_1</name>
    <name evidence="10" type="ORF">CQY20_21675</name>
    <name evidence="9" type="ORF">MAGR_04010</name>
</gene>
<evidence type="ECO:0000313" key="10">
    <source>
        <dbReference type="EMBL" id="PEG35514.1"/>
    </source>
</evidence>
<evidence type="ECO:0000313" key="9">
    <source>
        <dbReference type="EMBL" id="GFG48960.1"/>
    </source>
</evidence>
<reference evidence="9" key="3">
    <citation type="submission" date="2020-02" db="EMBL/GenBank/DDBJ databases">
        <authorList>
            <person name="Matsumoto Y."/>
            <person name="Motooka D."/>
            <person name="Nakamura S."/>
        </authorList>
    </citation>
    <scope>NUCLEOTIDE SEQUENCE</scope>
    <source>
        <strain evidence="9">JCM 6377</strain>
    </source>
</reference>
<dbReference type="SUPFAM" id="SSF52096">
    <property type="entry name" value="ClpP/crotonase"/>
    <property type="match status" value="1"/>
</dbReference>
<sequence>MSDEILVERDGAVATVVLNKPDSHNAISLAMYQRIPDEFAALDADPEIKVVVVRGAGTKSFASGADISEFEEVRGNATAAKAYNEHVAAAEHAVEGLSKPTIAMVHGYCIGGGCGIALACDLRFADERSRFGITPAKLGLVYSLESTKRLVDVVGPSRSKWILFSGQPVFAEDALRLGLIDELIPADELEDRTYEFARLITTRAQYSVRSAKRIVNVILAGQTEDDDVTTEIRNSSFDTEDYAEGVRSFLEKRSPRFTWS</sequence>
<dbReference type="Gene3D" id="3.90.226.10">
    <property type="entry name" value="2-enoyl-CoA Hydratase, Chain A, domain 1"/>
    <property type="match status" value="1"/>
</dbReference>
<dbReference type="Proteomes" id="UP000465302">
    <property type="component" value="Unassembled WGS sequence"/>
</dbReference>
<protein>
    <submittedName>
        <fullName evidence="10">Enoyl-CoA hydratase</fullName>
    </submittedName>
</protein>
<evidence type="ECO:0000256" key="7">
    <source>
        <dbReference type="ARBA" id="ARBA00023717"/>
    </source>
</evidence>
<evidence type="ECO:0000256" key="6">
    <source>
        <dbReference type="ARBA" id="ARBA00023709"/>
    </source>
</evidence>
<comment type="function">
    <text evidence="1">Could possibly oxidize fatty acids using specific components.</text>
</comment>
<evidence type="ECO:0000313" key="11">
    <source>
        <dbReference type="Proteomes" id="UP000220914"/>
    </source>
</evidence>
<comment type="catalytic activity">
    <reaction evidence="6">
        <text>a (3S)-3-hydroxyacyl-CoA = a (2E)-enoyl-CoA + H2O</text>
        <dbReference type="Rhea" id="RHEA:16105"/>
        <dbReference type="ChEBI" id="CHEBI:15377"/>
        <dbReference type="ChEBI" id="CHEBI:57318"/>
        <dbReference type="ChEBI" id="CHEBI:58856"/>
        <dbReference type="EC" id="4.2.1.17"/>
    </reaction>
</comment>
<dbReference type="EMBL" id="PDCP01000044">
    <property type="protein sequence ID" value="PEG35514.1"/>
    <property type="molecule type" value="Genomic_DNA"/>
</dbReference>
<evidence type="ECO:0000256" key="8">
    <source>
        <dbReference type="RuleBase" id="RU003707"/>
    </source>
</evidence>
<dbReference type="InterPro" id="IPR018376">
    <property type="entry name" value="Enoyl-CoA_hyd/isom_CS"/>
</dbReference>
<dbReference type="PANTHER" id="PTHR11941">
    <property type="entry name" value="ENOYL-COA HYDRATASE-RELATED"/>
    <property type="match status" value="1"/>
</dbReference>
<dbReference type="PANTHER" id="PTHR11941:SF54">
    <property type="entry name" value="ENOYL-COA HYDRATASE, MITOCHONDRIAL"/>
    <property type="match status" value="1"/>
</dbReference>
<evidence type="ECO:0000256" key="2">
    <source>
        <dbReference type="ARBA" id="ARBA00005254"/>
    </source>
</evidence>
<accession>A0A2A7MV18</accession>
<evidence type="ECO:0000256" key="4">
    <source>
        <dbReference type="ARBA" id="ARBA00023098"/>
    </source>
</evidence>
<dbReference type="Gene3D" id="1.10.12.10">
    <property type="entry name" value="Lyase 2-enoyl-coa Hydratase, Chain A, domain 2"/>
    <property type="match status" value="1"/>
</dbReference>
<reference evidence="9 12" key="2">
    <citation type="journal article" date="2019" name="Emerg. Microbes Infect.">
        <title>Comprehensive subspecies identification of 175 nontuberculous mycobacteria species based on 7547 genomic profiles.</title>
        <authorList>
            <person name="Matsumoto Y."/>
            <person name="Kinjo T."/>
            <person name="Motooka D."/>
            <person name="Nabeya D."/>
            <person name="Jung N."/>
            <person name="Uechi K."/>
            <person name="Horii T."/>
            <person name="Iida T."/>
            <person name="Fujita J."/>
            <person name="Nakamura S."/>
        </authorList>
    </citation>
    <scope>NUCLEOTIDE SEQUENCE [LARGE SCALE GENOMIC DNA]</scope>
    <source>
        <strain evidence="9 12">JCM 6377</strain>
    </source>
</reference>
<evidence type="ECO:0000256" key="1">
    <source>
        <dbReference type="ARBA" id="ARBA00002994"/>
    </source>
</evidence>
<dbReference type="InterPro" id="IPR014748">
    <property type="entry name" value="Enoyl-CoA_hydra_C"/>
</dbReference>
<evidence type="ECO:0000256" key="3">
    <source>
        <dbReference type="ARBA" id="ARBA00022832"/>
    </source>
</evidence>
<evidence type="ECO:0000256" key="5">
    <source>
        <dbReference type="ARBA" id="ARBA00023239"/>
    </source>
</evidence>
<comment type="caution">
    <text evidence="10">The sequence shown here is derived from an EMBL/GenBank/DDBJ whole genome shotgun (WGS) entry which is preliminary data.</text>
</comment>